<organism evidence="3">
    <name type="scientific">Theileria annulata</name>
    <dbReference type="NCBI Taxonomy" id="5874"/>
    <lineage>
        <taxon>Eukaryota</taxon>
        <taxon>Sar</taxon>
        <taxon>Alveolata</taxon>
        <taxon>Apicomplexa</taxon>
        <taxon>Aconoidasida</taxon>
        <taxon>Piroplasmida</taxon>
        <taxon>Theileriidae</taxon>
        <taxon>Theileria</taxon>
    </lineage>
</organism>
<evidence type="ECO:0000256" key="1">
    <source>
        <dbReference type="SAM" id="MobiDB-lite"/>
    </source>
</evidence>
<feature type="compositionally biased region" description="Polar residues" evidence="1">
    <location>
        <begin position="40"/>
        <end position="55"/>
    </location>
</feature>
<name>D3XPB8_THEAN</name>
<sequence length="507" mass="58403">MKCKIYAFLIWFIQIGYVYCADNESHTYSEGSDGADNDENNYQVTENTGQSTQEEQPLAIKEEPEQEEPTQPTYQPIIQVPEQIEPLDLSTNTRHTIPQPQPQPPPSYQPPQLPYQPTQPYYQPPPYPYYGPYRPQPYPYYGPYRPQSTPIQPPSQRTQPRPPQPTIHMPGQPPIPQRPPQPYPPVPIPQRPPIPQPVPITQRPPIPQPVPITQRPPIPQPVPITQPQYQPYVPYGPQPTPPIPIPYLPIPQYQPPTRYPLPQPYTIPTGESGTSLGKRKVTYIEPSKTQKAESKKRKSDTCGIHIFCKKDGSGNLIPMNYRDYEKTHSDSSRKKYTFISELEKILCDGETVYVHEPGKPYVSTITKNMRRKEFVLKRDNELIVVTKVDEEWITSVNEIPDIIESFTKDDDGNEVLIPLDKFHIDLSHFKSFKFAFMSDIKCHKIIVKGDLVWEKTEGDEGYPLAIIITTKENVAIFFSKKTAVYKRKYEGYKLSYFAVRGRRVKDY</sequence>
<feature type="compositionally biased region" description="Pro residues" evidence="1">
    <location>
        <begin position="122"/>
        <end position="140"/>
    </location>
</feature>
<dbReference type="EMBL" id="GU373184">
    <property type="protein sequence ID" value="ADD12233.1"/>
    <property type="molecule type" value="Genomic_DNA"/>
</dbReference>
<accession>D3XPB8</accession>
<keyword evidence="2" id="KW-0732">Signal</keyword>
<feature type="compositionally biased region" description="Low complexity" evidence="1">
    <location>
        <begin position="141"/>
        <end position="159"/>
    </location>
</feature>
<feature type="region of interest" description="Disordered" evidence="1">
    <location>
        <begin position="28"/>
        <end position="73"/>
    </location>
</feature>
<feature type="region of interest" description="Disordered" evidence="1">
    <location>
        <begin position="92"/>
        <end position="202"/>
    </location>
</feature>
<dbReference type="PRINTS" id="PR01217">
    <property type="entry name" value="PRICHEXTENSN"/>
</dbReference>
<feature type="compositionally biased region" description="Pro residues" evidence="1">
    <location>
        <begin position="160"/>
        <end position="202"/>
    </location>
</feature>
<dbReference type="VEuPathDB" id="PiroplasmaDB:TA09785"/>
<protein>
    <submittedName>
        <fullName evidence="3">SVSP4</fullName>
    </submittedName>
</protein>
<evidence type="ECO:0000313" key="3">
    <source>
        <dbReference type="EMBL" id="ADD12233.1"/>
    </source>
</evidence>
<reference evidence="3" key="1">
    <citation type="journal article" date="2010" name="BMC Genomics">
        <title>Evolution and diversity of secretome genes in the apicomplexan parasite Theileria annulata.</title>
        <authorList>
            <person name="Weir W."/>
            <person name="Karagenc T."/>
            <person name="Baird M."/>
            <person name="Tait A."/>
            <person name="Shiels B.R."/>
        </authorList>
    </citation>
    <scope>NUCLEOTIDE SEQUENCE</scope>
    <source>
        <strain evidence="3">T005</strain>
    </source>
</reference>
<gene>
    <name evidence="3" type="ORF">TA16045</name>
</gene>
<feature type="chain" id="PRO_5003052212" evidence="2">
    <location>
        <begin position="21"/>
        <end position="507"/>
    </location>
</feature>
<proteinExistence type="predicted"/>
<feature type="compositionally biased region" description="Pro residues" evidence="1">
    <location>
        <begin position="99"/>
        <end position="114"/>
    </location>
</feature>
<dbReference type="AlphaFoldDB" id="D3XPB8"/>
<feature type="signal peptide" evidence="2">
    <location>
        <begin position="1"/>
        <end position="20"/>
    </location>
</feature>
<evidence type="ECO:0000256" key="2">
    <source>
        <dbReference type="SAM" id="SignalP"/>
    </source>
</evidence>